<comment type="similarity">
    <text evidence="1">Belongs to the bacterial ribosomal protein bS21 family.</text>
</comment>
<keyword evidence="2" id="KW-0689">Ribosomal protein</keyword>
<keyword evidence="5" id="KW-1185">Reference proteome</keyword>
<dbReference type="PANTHER" id="PTHR41237:SF1">
    <property type="entry name" value="SMALL RIBOSOMAL SUBUNIT PROTEIN BS21M"/>
    <property type="match status" value="1"/>
</dbReference>
<dbReference type="GO" id="GO:1990904">
    <property type="term" value="C:ribonucleoprotein complex"/>
    <property type="evidence" value="ECO:0007669"/>
    <property type="project" value="UniProtKB-KW"/>
</dbReference>
<proteinExistence type="inferred from homology"/>
<dbReference type="InterPro" id="IPR001911">
    <property type="entry name" value="Ribosomal_bS21"/>
</dbReference>
<dbReference type="Proteomes" id="UP001221757">
    <property type="component" value="Unassembled WGS sequence"/>
</dbReference>
<gene>
    <name evidence="4" type="ORF">B0H17DRAFT_245040</name>
</gene>
<dbReference type="GO" id="GO:0005840">
    <property type="term" value="C:ribosome"/>
    <property type="evidence" value="ECO:0007669"/>
    <property type="project" value="UniProtKB-KW"/>
</dbReference>
<dbReference type="GO" id="GO:0003735">
    <property type="term" value="F:structural constituent of ribosome"/>
    <property type="evidence" value="ECO:0007669"/>
    <property type="project" value="InterPro"/>
</dbReference>
<organism evidence="4 5">
    <name type="scientific">Mycena rosella</name>
    <name type="common">Pink bonnet</name>
    <name type="synonym">Agaricus rosellus</name>
    <dbReference type="NCBI Taxonomy" id="1033263"/>
    <lineage>
        <taxon>Eukaryota</taxon>
        <taxon>Fungi</taxon>
        <taxon>Dikarya</taxon>
        <taxon>Basidiomycota</taxon>
        <taxon>Agaricomycotina</taxon>
        <taxon>Agaricomycetes</taxon>
        <taxon>Agaricomycetidae</taxon>
        <taxon>Agaricales</taxon>
        <taxon>Marasmiineae</taxon>
        <taxon>Mycenaceae</taxon>
        <taxon>Mycena</taxon>
    </lineage>
</organism>
<evidence type="ECO:0000256" key="3">
    <source>
        <dbReference type="ARBA" id="ARBA00023274"/>
    </source>
</evidence>
<dbReference type="AlphaFoldDB" id="A0AAD7H1D5"/>
<evidence type="ECO:0000313" key="4">
    <source>
        <dbReference type="EMBL" id="KAJ7709931.1"/>
    </source>
</evidence>
<sequence length="177" mass="20120">MLPAFAQLLSRASCRRCFSSRAVVSNDFAARPAPYSVRPVSRPSAYTGVSIPIPERDPDSSWNNPVGNAIVGDKKSPADIWRDQSRINVLRLRAHPPADTYQGRSVQVLDGEFAEASRELEKILARNRVRGTIRAGARHEKKGPKRRRIKSEQWRKHFAHQVRKNVQLVHKIRRRGV</sequence>
<comment type="caution">
    <text evidence="4">The sequence shown here is derived from an EMBL/GenBank/DDBJ whole genome shotgun (WGS) entry which is preliminary data.</text>
</comment>
<evidence type="ECO:0000313" key="5">
    <source>
        <dbReference type="Proteomes" id="UP001221757"/>
    </source>
</evidence>
<dbReference type="PANTHER" id="PTHR41237">
    <property type="entry name" value="37S RIBOSOMAL PROTEIN MRP21, MITOCHONDRIAL"/>
    <property type="match status" value="1"/>
</dbReference>
<evidence type="ECO:0000256" key="2">
    <source>
        <dbReference type="ARBA" id="ARBA00022980"/>
    </source>
</evidence>
<dbReference type="GO" id="GO:0006412">
    <property type="term" value="P:translation"/>
    <property type="evidence" value="ECO:0007669"/>
    <property type="project" value="InterPro"/>
</dbReference>
<evidence type="ECO:0000256" key="1">
    <source>
        <dbReference type="ARBA" id="ARBA00006640"/>
    </source>
</evidence>
<name>A0AAD7H1D5_MYCRO</name>
<accession>A0AAD7H1D5</accession>
<keyword evidence="3" id="KW-0687">Ribonucleoprotein</keyword>
<dbReference type="Pfam" id="PF01165">
    <property type="entry name" value="Ribosomal_S21"/>
    <property type="match status" value="1"/>
</dbReference>
<protein>
    <submittedName>
        <fullName evidence="4">Uncharacterized protein</fullName>
    </submittedName>
</protein>
<dbReference type="EMBL" id="JARKIE010000002">
    <property type="protein sequence ID" value="KAJ7709931.1"/>
    <property type="molecule type" value="Genomic_DNA"/>
</dbReference>
<reference evidence="4" key="1">
    <citation type="submission" date="2023-03" db="EMBL/GenBank/DDBJ databases">
        <title>Massive genome expansion in bonnet fungi (Mycena s.s.) driven by repeated elements and novel gene families across ecological guilds.</title>
        <authorList>
            <consortium name="Lawrence Berkeley National Laboratory"/>
            <person name="Harder C.B."/>
            <person name="Miyauchi S."/>
            <person name="Viragh M."/>
            <person name="Kuo A."/>
            <person name="Thoen E."/>
            <person name="Andreopoulos B."/>
            <person name="Lu D."/>
            <person name="Skrede I."/>
            <person name="Drula E."/>
            <person name="Henrissat B."/>
            <person name="Morin E."/>
            <person name="Kohler A."/>
            <person name="Barry K."/>
            <person name="LaButti K."/>
            <person name="Morin E."/>
            <person name="Salamov A."/>
            <person name="Lipzen A."/>
            <person name="Mereny Z."/>
            <person name="Hegedus B."/>
            <person name="Baldrian P."/>
            <person name="Stursova M."/>
            <person name="Weitz H."/>
            <person name="Taylor A."/>
            <person name="Grigoriev I.V."/>
            <person name="Nagy L.G."/>
            <person name="Martin F."/>
            <person name="Kauserud H."/>
        </authorList>
    </citation>
    <scope>NUCLEOTIDE SEQUENCE</scope>
    <source>
        <strain evidence="4">CBHHK067</strain>
    </source>
</reference>
<dbReference type="InterPro" id="IPR052837">
    <property type="entry name" value="Mitoribosomal_bS21"/>
</dbReference>